<dbReference type="CDD" id="cd06261">
    <property type="entry name" value="TM_PBP2"/>
    <property type="match status" value="1"/>
</dbReference>
<dbReference type="Proteomes" id="UP000509241">
    <property type="component" value="Chromosome"/>
</dbReference>
<feature type="transmembrane region" description="Helical" evidence="7">
    <location>
        <begin position="54"/>
        <end position="73"/>
    </location>
</feature>
<evidence type="ECO:0000256" key="2">
    <source>
        <dbReference type="ARBA" id="ARBA00022448"/>
    </source>
</evidence>
<dbReference type="EMBL" id="CP058601">
    <property type="protein sequence ID" value="QLG49998.1"/>
    <property type="molecule type" value="Genomic_DNA"/>
</dbReference>
<dbReference type="Gene3D" id="1.10.3720.10">
    <property type="entry name" value="MetI-like"/>
    <property type="match status" value="1"/>
</dbReference>
<evidence type="ECO:0000313" key="9">
    <source>
        <dbReference type="EMBL" id="QLG49998.1"/>
    </source>
</evidence>
<keyword evidence="2 7" id="KW-0813">Transport</keyword>
<evidence type="ECO:0000259" key="8">
    <source>
        <dbReference type="PROSITE" id="PS50928"/>
    </source>
</evidence>
<protein>
    <submittedName>
        <fullName evidence="9">ABC transporter permease subunit</fullName>
    </submittedName>
</protein>
<organism evidence="9 10">
    <name type="scientific">Natrinema halophilum</name>
    <dbReference type="NCBI Taxonomy" id="1699371"/>
    <lineage>
        <taxon>Archaea</taxon>
        <taxon>Methanobacteriati</taxon>
        <taxon>Methanobacteriota</taxon>
        <taxon>Stenosarchaea group</taxon>
        <taxon>Halobacteria</taxon>
        <taxon>Halobacteriales</taxon>
        <taxon>Natrialbaceae</taxon>
        <taxon>Natrinema</taxon>
    </lineage>
</organism>
<feature type="transmembrane region" description="Helical" evidence="7">
    <location>
        <begin position="85"/>
        <end position="105"/>
    </location>
</feature>
<proteinExistence type="inferred from homology"/>
<keyword evidence="6 7" id="KW-0472">Membrane</keyword>
<dbReference type="Pfam" id="PF00528">
    <property type="entry name" value="BPD_transp_1"/>
    <property type="match status" value="1"/>
</dbReference>
<evidence type="ECO:0000256" key="6">
    <source>
        <dbReference type="ARBA" id="ARBA00023136"/>
    </source>
</evidence>
<dbReference type="KEGG" id="haly:HYG82_14605"/>
<evidence type="ECO:0000256" key="5">
    <source>
        <dbReference type="ARBA" id="ARBA00022989"/>
    </source>
</evidence>
<feature type="transmembrane region" description="Helical" evidence="7">
    <location>
        <begin position="176"/>
        <end position="200"/>
    </location>
</feature>
<keyword evidence="3" id="KW-1003">Cell membrane</keyword>
<comment type="subcellular location">
    <subcellularLocation>
        <location evidence="1 7">Cell membrane</location>
        <topology evidence="1 7">Multi-pass membrane protein</topology>
    </subcellularLocation>
</comment>
<evidence type="ECO:0000256" key="4">
    <source>
        <dbReference type="ARBA" id="ARBA00022692"/>
    </source>
</evidence>
<accession>A0A7D5KLJ5</accession>
<evidence type="ECO:0000256" key="3">
    <source>
        <dbReference type="ARBA" id="ARBA00022475"/>
    </source>
</evidence>
<dbReference type="PANTHER" id="PTHR30151">
    <property type="entry name" value="ALKANE SULFONATE ABC TRANSPORTER-RELATED, MEMBRANE SUBUNIT"/>
    <property type="match status" value="1"/>
</dbReference>
<feature type="transmembrane region" description="Helical" evidence="7">
    <location>
        <begin position="206"/>
        <end position="227"/>
    </location>
</feature>
<dbReference type="InterPro" id="IPR000515">
    <property type="entry name" value="MetI-like"/>
</dbReference>
<evidence type="ECO:0000256" key="1">
    <source>
        <dbReference type="ARBA" id="ARBA00004651"/>
    </source>
</evidence>
<dbReference type="InterPro" id="IPR035906">
    <property type="entry name" value="MetI-like_sf"/>
</dbReference>
<evidence type="ECO:0000313" key="10">
    <source>
        <dbReference type="Proteomes" id="UP000509241"/>
    </source>
</evidence>
<evidence type="ECO:0000256" key="7">
    <source>
        <dbReference type="RuleBase" id="RU363032"/>
    </source>
</evidence>
<dbReference type="OrthoDB" id="50379at2157"/>
<keyword evidence="10" id="KW-1185">Reference proteome</keyword>
<comment type="similarity">
    <text evidence="7">Belongs to the binding-protein-dependent transport system permease family.</text>
</comment>
<dbReference type="SUPFAM" id="SSF161098">
    <property type="entry name" value="MetI-like"/>
    <property type="match status" value="1"/>
</dbReference>
<feature type="transmembrane region" description="Helical" evidence="7">
    <location>
        <begin position="111"/>
        <end position="130"/>
    </location>
</feature>
<reference evidence="9 10" key="1">
    <citation type="submission" date="2020-07" db="EMBL/GenBank/DDBJ databases">
        <authorList>
            <person name="Cui H."/>
        </authorList>
    </citation>
    <scope>NUCLEOTIDE SEQUENCE [LARGE SCALE GENOMIC DNA]</scope>
    <source>
        <strain evidence="9 10">YPL8</strain>
    </source>
</reference>
<name>A0A7D5KLJ5_9EURY</name>
<keyword evidence="5 7" id="KW-1133">Transmembrane helix</keyword>
<dbReference type="PROSITE" id="PS50928">
    <property type="entry name" value="ABC_TM1"/>
    <property type="match status" value="1"/>
</dbReference>
<feature type="domain" description="ABC transmembrane type-1" evidence="8">
    <location>
        <begin position="47"/>
        <end position="227"/>
    </location>
</feature>
<dbReference type="AlphaFoldDB" id="A0A7D5KLJ5"/>
<dbReference type="GO" id="GO:0005886">
    <property type="term" value="C:plasma membrane"/>
    <property type="evidence" value="ECO:0007669"/>
    <property type="project" value="UniProtKB-SubCell"/>
</dbReference>
<keyword evidence="4 7" id="KW-0812">Transmembrane</keyword>
<sequence>MVVVLGLLAVWEGYSRFLNTRGNTYFPSIEFTYRQTMANKDMIVDGILVTFSEAILAFVFAMIIGVALGVLISEVATVRQMSMPVIVFVYSFPHAILAPLFIIWFGRGTMAVGLFGAWVAFFPVFINTLTGMSQTKEEFKYLGDVIGASRWQMLRYIKIWEALPHIASSTRIAVQLSLVGVIIAEFLATGDGLGFLIVRATQRAEIGFAFGTIIVIMLVAVAFYKIVSLALDQVVSTYS</sequence>
<dbReference type="PANTHER" id="PTHR30151:SF0">
    <property type="entry name" value="ABC TRANSPORTER PERMEASE PROTEIN MJ0413-RELATED"/>
    <property type="match status" value="1"/>
</dbReference>
<gene>
    <name evidence="9" type="ORF">HYG82_14605</name>
</gene>
<dbReference type="GO" id="GO:0055085">
    <property type="term" value="P:transmembrane transport"/>
    <property type="evidence" value="ECO:0007669"/>
    <property type="project" value="InterPro"/>
</dbReference>